<name>A0ABZ3DEF2_9BURK</name>
<keyword evidence="2" id="KW-1185">Reference proteome</keyword>
<proteinExistence type="predicted"/>
<evidence type="ECO:0000313" key="2">
    <source>
        <dbReference type="Proteomes" id="UP001448498"/>
    </source>
</evidence>
<reference evidence="1 2" key="1">
    <citation type="submission" date="2022-10" db="EMBL/GenBank/DDBJ databases">
        <title>Genomic of Burkholderia cepacia PN-1.</title>
        <authorList>
            <person name="Yang Y."/>
            <person name="Guan H."/>
            <person name="Huang J."/>
        </authorList>
    </citation>
    <scope>NUCLEOTIDE SEQUENCE [LARGE SCALE GENOMIC DNA]</scope>
    <source>
        <strain evidence="1 2">PN-1</strain>
    </source>
</reference>
<dbReference type="RefSeq" id="WP_175784141.1">
    <property type="nucleotide sequence ID" value="NZ_CP109821.1"/>
</dbReference>
<gene>
    <name evidence="1" type="ORF">OHZ10_11740</name>
</gene>
<sequence>MTYEQEFLAAIERTKGFGLVPPAFTVSSKQRWFDADNLTRFPFVVRDALGELDFEDVVGQCMAIHYRLLPALNAWLGCSVFFTIGWIDDETEEGMFRFDEAFIAEMLRTGYVGGTVKLHAWLTLPSMEIVDMSLPTTMGVVQKRPEMLGGAITRYAGELKGMAYKPMLVGDDFLRKTGLLTELRVVSF</sequence>
<dbReference type="EMBL" id="CP109821">
    <property type="protein sequence ID" value="XAE47022.1"/>
    <property type="molecule type" value="Genomic_DNA"/>
</dbReference>
<accession>A0ABZ3DEF2</accession>
<evidence type="ECO:0008006" key="3">
    <source>
        <dbReference type="Google" id="ProtNLM"/>
    </source>
</evidence>
<evidence type="ECO:0000313" key="1">
    <source>
        <dbReference type="EMBL" id="XAE47022.1"/>
    </source>
</evidence>
<organism evidence="1 2">
    <name type="scientific">Burkholderia arboris</name>
    <dbReference type="NCBI Taxonomy" id="488730"/>
    <lineage>
        <taxon>Bacteria</taxon>
        <taxon>Pseudomonadati</taxon>
        <taxon>Pseudomonadota</taxon>
        <taxon>Betaproteobacteria</taxon>
        <taxon>Burkholderiales</taxon>
        <taxon>Burkholderiaceae</taxon>
        <taxon>Burkholderia</taxon>
        <taxon>Burkholderia cepacia complex</taxon>
    </lineage>
</organism>
<dbReference type="Proteomes" id="UP001448498">
    <property type="component" value="Chromosome 1"/>
</dbReference>
<protein>
    <recommendedName>
        <fullName evidence="3">DUF1851 domain-containing protein</fullName>
    </recommendedName>
</protein>